<name>A0A1H3YQW1_9BACT</name>
<evidence type="ECO:0000259" key="1">
    <source>
        <dbReference type="Pfam" id="PF13614"/>
    </source>
</evidence>
<dbReference type="OrthoDB" id="5390139at2"/>
<keyword evidence="3" id="KW-1185">Reference proteome</keyword>
<dbReference type="InterPro" id="IPR050678">
    <property type="entry name" value="DNA_Partitioning_ATPase"/>
</dbReference>
<dbReference type="PANTHER" id="PTHR13696">
    <property type="entry name" value="P-LOOP CONTAINING NUCLEOSIDE TRIPHOSPHATE HYDROLASE"/>
    <property type="match status" value="1"/>
</dbReference>
<dbReference type="InterPro" id="IPR027417">
    <property type="entry name" value="P-loop_NTPase"/>
</dbReference>
<dbReference type="AlphaFoldDB" id="A0A1H3YQW1"/>
<sequence length="465" mass="52870">MARAYVIAIASEKGGVGKTTLATNLAIYLKGLSEDLPVTLFSFDNHFTVDQMFQLSKTKSSHHVGQLFSEMSAVDLLQDGQYGVNFIPSSRDLFAYQQQVRSIDQLAKVISRSSLQGIVIIDTSPILDIYTRNALYAADRVIVPIKDTPSLENCRNLANFLSENNRSKSILKLLPCLIDTRIHFDGPFRNSYQLLKAYAINRGYRCFEGFIAKSPKVESLATNPAGKIYPVITHGRNTEVHLQLTHLARQVYLDYLEHGPVRINEIANNLYDQEEWFLKEYKARVDKLQPHCLFCDAPISIEDIGPQDYFLENDTGNFSGFIEEECLLTLLLQECYPELNGKGQQKLLLEILGSTAKKSYLLLQKTVIDAEQNQVEIFRLDQQGDKISGRSVILKNRSRSQRQGKKNLLQLFNLAANGEHEKRQQLLLQQSGDNPLQTLQHHNYLEWKTVFNRAQIDLQLESNSE</sequence>
<dbReference type="STRING" id="37625.SAMN05660420_01337"/>
<dbReference type="Pfam" id="PF13614">
    <property type="entry name" value="AAA_31"/>
    <property type="match status" value="1"/>
</dbReference>
<dbReference type="InterPro" id="IPR025669">
    <property type="entry name" value="AAA_dom"/>
</dbReference>
<dbReference type="SUPFAM" id="SSF52540">
    <property type="entry name" value="P-loop containing nucleoside triphosphate hydrolases"/>
    <property type="match status" value="1"/>
</dbReference>
<protein>
    <submittedName>
        <fullName evidence="2">Cellulose biosynthesis protein BcsQ</fullName>
    </submittedName>
</protein>
<dbReference type="Gene3D" id="3.40.50.300">
    <property type="entry name" value="P-loop containing nucleotide triphosphate hydrolases"/>
    <property type="match status" value="1"/>
</dbReference>
<evidence type="ECO:0000313" key="2">
    <source>
        <dbReference type="EMBL" id="SEA13571.1"/>
    </source>
</evidence>
<evidence type="ECO:0000313" key="3">
    <source>
        <dbReference type="Proteomes" id="UP000199409"/>
    </source>
</evidence>
<feature type="domain" description="AAA" evidence="1">
    <location>
        <begin position="6"/>
        <end position="161"/>
    </location>
</feature>
<reference evidence="2 3" key="1">
    <citation type="submission" date="2016-10" db="EMBL/GenBank/DDBJ databases">
        <authorList>
            <person name="de Groot N.N."/>
        </authorList>
    </citation>
    <scope>NUCLEOTIDE SEQUENCE [LARGE SCALE GENOMIC DNA]</scope>
    <source>
        <strain evidence="2 3">DSM 7343</strain>
    </source>
</reference>
<accession>A0A1H3YQW1</accession>
<organism evidence="2 3">
    <name type="scientific">Desulfuromusa kysingii</name>
    <dbReference type="NCBI Taxonomy" id="37625"/>
    <lineage>
        <taxon>Bacteria</taxon>
        <taxon>Pseudomonadati</taxon>
        <taxon>Thermodesulfobacteriota</taxon>
        <taxon>Desulfuromonadia</taxon>
        <taxon>Desulfuromonadales</taxon>
        <taxon>Geopsychrobacteraceae</taxon>
        <taxon>Desulfuromusa</taxon>
    </lineage>
</organism>
<dbReference type="CDD" id="cd02042">
    <property type="entry name" value="ParAB_family"/>
    <property type="match status" value="1"/>
</dbReference>
<dbReference type="RefSeq" id="WP_092345982.1">
    <property type="nucleotide sequence ID" value="NZ_FNQN01000003.1"/>
</dbReference>
<dbReference type="PANTHER" id="PTHR13696:SF52">
    <property type="entry name" value="PARA FAMILY PROTEIN CT_582"/>
    <property type="match status" value="1"/>
</dbReference>
<gene>
    <name evidence="2" type="ORF">SAMN05660420_01337</name>
</gene>
<dbReference type="Proteomes" id="UP000199409">
    <property type="component" value="Unassembled WGS sequence"/>
</dbReference>
<proteinExistence type="predicted"/>
<dbReference type="EMBL" id="FNQN01000003">
    <property type="protein sequence ID" value="SEA13571.1"/>
    <property type="molecule type" value="Genomic_DNA"/>
</dbReference>